<dbReference type="Proteomes" id="UP001058974">
    <property type="component" value="Chromosome 3"/>
</dbReference>
<dbReference type="EMBL" id="JAMSHJ010000003">
    <property type="protein sequence ID" value="KAI5430377.1"/>
    <property type="molecule type" value="Genomic_DNA"/>
</dbReference>
<organism evidence="1 2">
    <name type="scientific">Pisum sativum</name>
    <name type="common">Garden pea</name>
    <name type="synonym">Lathyrus oleraceus</name>
    <dbReference type="NCBI Taxonomy" id="3888"/>
    <lineage>
        <taxon>Eukaryota</taxon>
        <taxon>Viridiplantae</taxon>
        <taxon>Streptophyta</taxon>
        <taxon>Embryophyta</taxon>
        <taxon>Tracheophyta</taxon>
        <taxon>Spermatophyta</taxon>
        <taxon>Magnoliopsida</taxon>
        <taxon>eudicotyledons</taxon>
        <taxon>Gunneridae</taxon>
        <taxon>Pentapetalae</taxon>
        <taxon>rosids</taxon>
        <taxon>fabids</taxon>
        <taxon>Fabales</taxon>
        <taxon>Fabaceae</taxon>
        <taxon>Papilionoideae</taxon>
        <taxon>50 kb inversion clade</taxon>
        <taxon>NPAAA clade</taxon>
        <taxon>Hologalegina</taxon>
        <taxon>IRL clade</taxon>
        <taxon>Fabeae</taxon>
        <taxon>Lathyrus</taxon>
    </lineage>
</organism>
<dbReference type="InterPro" id="IPR012337">
    <property type="entry name" value="RNaseH-like_sf"/>
</dbReference>
<dbReference type="Gramene" id="Psat03G0481900-T1">
    <property type="protein sequence ID" value="KAI5430377.1"/>
    <property type="gene ID" value="KIW84_034819"/>
</dbReference>
<dbReference type="AlphaFoldDB" id="A0A9D4Y1A8"/>
<reference evidence="1 2" key="1">
    <citation type="journal article" date="2022" name="Nat. Genet.">
        <title>Improved pea reference genome and pan-genome highlight genomic features and evolutionary characteristics.</title>
        <authorList>
            <person name="Yang T."/>
            <person name="Liu R."/>
            <person name="Luo Y."/>
            <person name="Hu S."/>
            <person name="Wang D."/>
            <person name="Wang C."/>
            <person name="Pandey M.K."/>
            <person name="Ge S."/>
            <person name="Xu Q."/>
            <person name="Li N."/>
            <person name="Li G."/>
            <person name="Huang Y."/>
            <person name="Saxena R.K."/>
            <person name="Ji Y."/>
            <person name="Li M."/>
            <person name="Yan X."/>
            <person name="He Y."/>
            <person name="Liu Y."/>
            <person name="Wang X."/>
            <person name="Xiang C."/>
            <person name="Varshney R.K."/>
            <person name="Ding H."/>
            <person name="Gao S."/>
            <person name="Zong X."/>
        </authorList>
    </citation>
    <scope>NUCLEOTIDE SEQUENCE [LARGE SCALE GENOMIC DNA]</scope>
    <source>
        <strain evidence="1 2">cv. Zhongwan 6</strain>
    </source>
</reference>
<keyword evidence="2" id="KW-1185">Reference proteome</keyword>
<protein>
    <submittedName>
        <fullName evidence="1">Uncharacterized protein</fullName>
    </submittedName>
</protein>
<evidence type="ECO:0000313" key="2">
    <source>
        <dbReference type="Proteomes" id="UP001058974"/>
    </source>
</evidence>
<proteinExistence type="predicted"/>
<dbReference type="PANTHER" id="PTHR48475:SF1">
    <property type="entry name" value="RNASE H TYPE-1 DOMAIN-CONTAINING PROTEIN"/>
    <property type="match status" value="1"/>
</dbReference>
<accession>A0A9D4Y1A8</accession>
<dbReference type="SUPFAM" id="SSF53098">
    <property type="entry name" value="Ribonuclease H-like"/>
    <property type="match status" value="1"/>
</dbReference>
<dbReference type="InterPro" id="IPR036397">
    <property type="entry name" value="RNaseH_sf"/>
</dbReference>
<sequence>MKFEFPDEDIMVLKSKDCEEPIPEEGPDLESEWILMFDGAVNVNGSGVGAILVTPKGSHVPFAVRLTFECTNNVAKYEVCIMAVLPVEVQIPSVRVLMDGKLEEAGWVRTRYEELSLIEEKMLAAEACFDRKVRPRGYHVRDMVLKRILPPQRDRRGKWTPNHGCPFVVKKVFSGGALLLTTMDGEDFPFPVNADAVKRYFV</sequence>
<dbReference type="Gene3D" id="3.30.420.10">
    <property type="entry name" value="Ribonuclease H-like superfamily/Ribonuclease H"/>
    <property type="match status" value="1"/>
</dbReference>
<dbReference type="GO" id="GO:0003676">
    <property type="term" value="F:nucleic acid binding"/>
    <property type="evidence" value="ECO:0007669"/>
    <property type="project" value="InterPro"/>
</dbReference>
<comment type="caution">
    <text evidence="1">The sequence shown here is derived from an EMBL/GenBank/DDBJ whole genome shotgun (WGS) entry which is preliminary data.</text>
</comment>
<name>A0A9D4Y1A8_PEA</name>
<dbReference type="PANTHER" id="PTHR48475">
    <property type="entry name" value="RIBONUCLEASE H"/>
    <property type="match status" value="1"/>
</dbReference>
<evidence type="ECO:0000313" key="1">
    <source>
        <dbReference type="EMBL" id="KAI5430377.1"/>
    </source>
</evidence>
<gene>
    <name evidence="1" type="ORF">KIW84_034819</name>
</gene>